<name>A0A8J3JWM7_9ACTN</name>
<gene>
    <name evidence="2" type="ORF">Cba03nite_57930</name>
</gene>
<keyword evidence="1" id="KW-1133">Transmembrane helix</keyword>
<accession>A0A8J3JWM7</accession>
<protein>
    <submittedName>
        <fullName evidence="2">Uncharacterized protein</fullName>
    </submittedName>
</protein>
<feature type="transmembrane region" description="Helical" evidence="1">
    <location>
        <begin position="163"/>
        <end position="188"/>
    </location>
</feature>
<evidence type="ECO:0000313" key="2">
    <source>
        <dbReference type="EMBL" id="GIF84444.1"/>
    </source>
</evidence>
<dbReference type="AlphaFoldDB" id="A0A8J3JWM7"/>
<comment type="caution">
    <text evidence="2">The sequence shown here is derived from an EMBL/GenBank/DDBJ whole genome shotgun (WGS) entry which is preliminary data.</text>
</comment>
<evidence type="ECO:0000256" key="1">
    <source>
        <dbReference type="SAM" id="Phobius"/>
    </source>
</evidence>
<dbReference type="EMBL" id="BONF01000038">
    <property type="protein sequence ID" value="GIF84444.1"/>
    <property type="molecule type" value="Genomic_DNA"/>
</dbReference>
<evidence type="ECO:0000313" key="3">
    <source>
        <dbReference type="Proteomes" id="UP000601223"/>
    </source>
</evidence>
<keyword evidence="1" id="KW-0472">Membrane</keyword>
<dbReference type="Proteomes" id="UP000601223">
    <property type="component" value="Unassembled WGS sequence"/>
</dbReference>
<organism evidence="2 3">
    <name type="scientific">Catellatospora bangladeshensis</name>
    <dbReference type="NCBI Taxonomy" id="310355"/>
    <lineage>
        <taxon>Bacteria</taxon>
        <taxon>Bacillati</taxon>
        <taxon>Actinomycetota</taxon>
        <taxon>Actinomycetes</taxon>
        <taxon>Micromonosporales</taxon>
        <taxon>Micromonosporaceae</taxon>
        <taxon>Catellatospora</taxon>
    </lineage>
</organism>
<feature type="transmembrane region" description="Helical" evidence="1">
    <location>
        <begin position="78"/>
        <end position="104"/>
    </location>
</feature>
<proteinExistence type="predicted"/>
<keyword evidence="3" id="KW-1185">Reference proteome</keyword>
<keyword evidence="1" id="KW-0812">Transmembrane</keyword>
<dbReference type="RefSeq" id="WP_203752764.1">
    <property type="nucleotide sequence ID" value="NZ_BONF01000038.1"/>
</dbReference>
<sequence length="209" mass="21606">MSYTPPPSGYLVPPAPGAGPRPGTVTASSMLLYLTSALLVLSAALSVYTYSALSASEIEDIYRQGGADPSMAESSAAIVMGAAYGGAVLTVVIAVLFVILGLFVNRGKQWARVTTWVIGGIGLCCCGFGLAGQAMTASLTGGSAGGIDQEEITKRLSEQMPDWTTGVSIVITVVQLLALLAVIILLALPPSNNFFRKPAPEWTPPAYPV</sequence>
<reference evidence="2 3" key="1">
    <citation type="submission" date="2021-01" db="EMBL/GenBank/DDBJ databases">
        <title>Whole genome shotgun sequence of Catellatospora bangladeshensis NBRC 107357.</title>
        <authorList>
            <person name="Komaki H."/>
            <person name="Tamura T."/>
        </authorList>
    </citation>
    <scope>NUCLEOTIDE SEQUENCE [LARGE SCALE GENOMIC DNA]</scope>
    <source>
        <strain evidence="2 3">NBRC 107357</strain>
    </source>
</reference>
<feature type="transmembrane region" description="Helical" evidence="1">
    <location>
        <begin position="31"/>
        <end position="50"/>
    </location>
</feature>
<feature type="transmembrane region" description="Helical" evidence="1">
    <location>
        <begin position="116"/>
        <end position="135"/>
    </location>
</feature>